<reference evidence="3" key="1">
    <citation type="submission" date="2024-06" db="EMBL/GenBank/DDBJ databases">
        <title>Multi-omics analyses provide insights into the biosynthesis of the anticancer antibiotic pleurotin in Hohenbuehelia grisea.</title>
        <authorList>
            <person name="Weaver J.A."/>
            <person name="Alberti F."/>
        </authorList>
    </citation>
    <scope>NUCLEOTIDE SEQUENCE [LARGE SCALE GENOMIC DNA]</scope>
    <source>
        <strain evidence="3">T-177</strain>
    </source>
</reference>
<organism evidence="2 3">
    <name type="scientific">Hohenbuehelia grisea</name>
    <dbReference type="NCBI Taxonomy" id="104357"/>
    <lineage>
        <taxon>Eukaryota</taxon>
        <taxon>Fungi</taxon>
        <taxon>Dikarya</taxon>
        <taxon>Basidiomycota</taxon>
        <taxon>Agaricomycotina</taxon>
        <taxon>Agaricomycetes</taxon>
        <taxon>Agaricomycetidae</taxon>
        <taxon>Agaricales</taxon>
        <taxon>Pleurotineae</taxon>
        <taxon>Pleurotaceae</taxon>
        <taxon>Hohenbuehelia</taxon>
    </lineage>
</organism>
<dbReference type="Proteomes" id="UP001556367">
    <property type="component" value="Unassembled WGS sequence"/>
</dbReference>
<keyword evidence="3" id="KW-1185">Reference proteome</keyword>
<evidence type="ECO:0000313" key="3">
    <source>
        <dbReference type="Proteomes" id="UP001556367"/>
    </source>
</evidence>
<sequence>MELETESLQLRPPGHPVRYSMLNHLAISLQLQYERTGAQSDLDRAVDLQTEALQLCPPGHPKRDTILIDLAGSLKHQYQRTGAQDDLDRVVELETEAMQLRPPGHQERDRILNNLSLSLTHQYRRTGAQIDLDRAVELGSEALQLRPPGHLLRNATLVNLAACLRHQYRQTRAQSDLDRAMELETEALQLFPPGHPLRSTILYNLSLSLKYQYEQTHAQNHLDRATEMANEALQLCPPGHPEFAYCSAALADLLWISDLRGPAVPTDKVFTLLKAGCMDIISPLQDSLACVRTWLKYARQIHDNAQLTDAYTALIDTLGRYLVVGPTMQHQYNSLLAEADLLSLPMDAAAHSMQVGNVARAVELLDAGRSLLWSEMRRFREPLLRADQLDNELATAFESTRSQLRELSMAEAKHGDVSSSLSSVGMPSTLASNISYNSGLLSRKRKLHEEFSRLLNLIREQPGFEDYLDHPSFARLREAARDGPVIIVNCSQHQSDVIIVFAARDPIHIPLAESFWATANRMHRHYLDARKLASGALQRFAKQLKTLLAQLWSLVVADVVQALVDADVPKGSRIWWCPTSILTILPFHAAGSGKNFLIDSYISSYTPTLKALINARRSSPPSLMQRLERRIVIAQTDDPHLPSAAKELAVMRDFEAVDECLDAQDATYDDVLRQLQSCTWVHFICHGWASPIPFDSCLRLHDKPLTLNDIIKSHLPNGQFAFLAACHTAEHDPSAPQDEVLHFAAAMQFSGFRSVVGTMWEMVDEDGPDIAKVLYEEMLADETDNDERHTRTARALWKTTQDLKDRAGARMDRWVNFVHIGA</sequence>
<name>A0ABR3JWR5_9AGAR</name>
<dbReference type="Pfam" id="PF12770">
    <property type="entry name" value="CHAT"/>
    <property type="match status" value="1"/>
</dbReference>
<feature type="domain" description="CHAT" evidence="1">
    <location>
        <begin position="547"/>
        <end position="822"/>
    </location>
</feature>
<dbReference type="SUPFAM" id="SSF48452">
    <property type="entry name" value="TPR-like"/>
    <property type="match status" value="2"/>
</dbReference>
<dbReference type="InterPro" id="IPR024983">
    <property type="entry name" value="CHAT_dom"/>
</dbReference>
<dbReference type="Pfam" id="PF13374">
    <property type="entry name" value="TPR_10"/>
    <property type="match status" value="1"/>
</dbReference>
<dbReference type="Gene3D" id="1.25.40.10">
    <property type="entry name" value="Tetratricopeptide repeat domain"/>
    <property type="match status" value="2"/>
</dbReference>
<protein>
    <recommendedName>
        <fullName evidence="1">CHAT domain-containing protein</fullName>
    </recommendedName>
</protein>
<dbReference type="InterPro" id="IPR011990">
    <property type="entry name" value="TPR-like_helical_dom_sf"/>
</dbReference>
<evidence type="ECO:0000259" key="1">
    <source>
        <dbReference type="Pfam" id="PF12770"/>
    </source>
</evidence>
<proteinExistence type="predicted"/>
<dbReference type="EMBL" id="JASNQZ010000002">
    <property type="protein sequence ID" value="KAL0959563.1"/>
    <property type="molecule type" value="Genomic_DNA"/>
</dbReference>
<evidence type="ECO:0000313" key="2">
    <source>
        <dbReference type="EMBL" id="KAL0959563.1"/>
    </source>
</evidence>
<comment type="caution">
    <text evidence="2">The sequence shown here is derived from an EMBL/GenBank/DDBJ whole genome shotgun (WGS) entry which is preliminary data.</text>
</comment>
<gene>
    <name evidence="2" type="ORF">HGRIS_011273</name>
</gene>
<accession>A0ABR3JWR5</accession>